<evidence type="ECO:0000256" key="1">
    <source>
        <dbReference type="SAM" id="Phobius"/>
    </source>
</evidence>
<name>G0UR79_TRYCI</name>
<reference evidence="2" key="1">
    <citation type="journal article" date="2012" name="Proc. Natl. Acad. Sci. U.S.A.">
        <title>Antigenic diversity is generated by distinct evolutionary mechanisms in African trypanosome species.</title>
        <authorList>
            <person name="Jackson A.P."/>
            <person name="Berry A."/>
            <person name="Aslett M."/>
            <person name="Allison H.C."/>
            <person name="Burton P."/>
            <person name="Vavrova-Anderson J."/>
            <person name="Brown R."/>
            <person name="Browne H."/>
            <person name="Corton N."/>
            <person name="Hauser H."/>
            <person name="Gamble J."/>
            <person name="Gilderthorp R."/>
            <person name="Marcello L."/>
            <person name="McQuillan J."/>
            <person name="Otto T.D."/>
            <person name="Quail M.A."/>
            <person name="Sanders M.J."/>
            <person name="van Tonder A."/>
            <person name="Ginger M.L."/>
            <person name="Field M.C."/>
            <person name="Barry J.D."/>
            <person name="Hertz-Fowler C."/>
            <person name="Berriman M."/>
        </authorList>
    </citation>
    <scope>NUCLEOTIDE SEQUENCE</scope>
    <source>
        <strain evidence="2">IL3000</strain>
    </source>
</reference>
<feature type="transmembrane region" description="Helical" evidence="1">
    <location>
        <begin position="37"/>
        <end position="59"/>
    </location>
</feature>
<sequence length="145" mass="16403">MDRKLLMTFPHAVAWRSSSFFLFVSFSDALRISVGSIVFFPLFAPGGGGGGVCGGHVCLWRNRGEGFPRLLCFPPICCVSHPLLLISFFLLLSFRFFSPSSPHLYFQKVCTEWFVIVFCLFYTFPATFCRFLYSHRSGRDVCIGS</sequence>
<keyword evidence="1" id="KW-0812">Transmembrane</keyword>
<feature type="transmembrane region" description="Helical" evidence="1">
    <location>
        <begin position="71"/>
        <end position="93"/>
    </location>
</feature>
<organism evidence="2">
    <name type="scientific">Trypanosoma congolense (strain IL3000)</name>
    <dbReference type="NCBI Taxonomy" id="1068625"/>
    <lineage>
        <taxon>Eukaryota</taxon>
        <taxon>Discoba</taxon>
        <taxon>Euglenozoa</taxon>
        <taxon>Kinetoplastea</taxon>
        <taxon>Metakinetoplastina</taxon>
        <taxon>Trypanosomatida</taxon>
        <taxon>Trypanosomatidae</taxon>
        <taxon>Trypanosoma</taxon>
        <taxon>Nannomonas</taxon>
    </lineage>
</organism>
<keyword evidence="1" id="KW-0472">Membrane</keyword>
<dbReference type="AlphaFoldDB" id="G0UR79"/>
<proteinExistence type="predicted"/>
<dbReference type="EMBL" id="HE575321">
    <property type="protein sequence ID" value="CCC91890.1"/>
    <property type="molecule type" value="Genomic_DNA"/>
</dbReference>
<accession>G0UR79</accession>
<gene>
    <name evidence="2" type="ORF">TCIL3000_8_990</name>
</gene>
<evidence type="ECO:0000313" key="2">
    <source>
        <dbReference type="EMBL" id="CCC91890.1"/>
    </source>
</evidence>
<keyword evidence="1" id="KW-1133">Transmembrane helix</keyword>
<protein>
    <submittedName>
        <fullName evidence="2">Uncharacterized protein</fullName>
    </submittedName>
</protein>
<feature type="transmembrane region" description="Helical" evidence="1">
    <location>
        <begin position="113"/>
        <end position="133"/>
    </location>
</feature>